<dbReference type="SUPFAM" id="SSF51556">
    <property type="entry name" value="Metallo-dependent hydrolases"/>
    <property type="match status" value="1"/>
</dbReference>
<gene>
    <name evidence="7 9" type="primary">hutI</name>
    <name evidence="9" type="ORF">ACFQ13_03125</name>
</gene>
<dbReference type="Pfam" id="PF01979">
    <property type="entry name" value="Amidohydro_1"/>
    <property type="match status" value="1"/>
</dbReference>
<comment type="catalytic activity">
    <reaction evidence="7">
        <text>4-imidazolone-5-propanoate + H2O = N-formimidoyl-L-glutamate</text>
        <dbReference type="Rhea" id="RHEA:23660"/>
        <dbReference type="ChEBI" id="CHEBI:15377"/>
        <dbReference type="ChEBI" id="CHEBI:58928"/>
        <dbReference type="ChEBI" id="CHEBI:77893"/>
        <dbReference type="EC" id="3.5.2.7"/>
    </reaction>
</comment>
<feature type="binding site" evidence="7">
    <location>
        <position position="327"/>
    </location>
    <ligand>
        <name>4-imidazolone-5-propanoate</name>
        <dbReference type="ChEBI" id="CHEBI:77893"/>
    </ligand>
</feature>
<keyword evidence="2 7" id="KW-0479">Metal-binding</keyword>
<name>A0ABW3KPP1_9FLAO</name>
<dbReference type="HAMAP" id="MF_00372">
    <property type="entry name" value="HutI"/>
    <property type="match status" value="1"/>
</dbReference>
<evidence type="ECO:0000256" key="3">
    <source>
        <dbReference type="ARBA" id="ARBA00022801"/>
    </source>
</evidence>
<comment type="function">
    <text evidence="7">Catalyzes the hydrolytic cleavage of the carbon-nitrogen bond in imidazolone-5-propanoate to yield N-formimidoyl-L-glutamate. It is the third step in the universal histidine degradation pathway.</text>
</comment>
<feature type="binding site" evidence="7">
    <location>
        <position position="150"/>
    </location>
    <ligand>
        <name>4-imidazolone-5-propanoate</name>
        <dbReference type="ChEBI" id="CHEBI:77893"/>
    </ligand>
</feature>
<evidence type="ECO:0000313" key="9">
    <source>
        <dbReference type="EMBL" id="MFD1014905.1"/>
    </source>
</evidence>
<feature type="binding site" evidence="7">
    <location>
        <position position="80"/>
    </location>
    <ligand>
        <name>Zn(2+)</name>
        <dbReference type="ChEBI" id="CHEBI:29105"/>
    </ligand>
</feature>
<evidence type="ECO:0000256" key="7">
    <source>
        <dbReference type="HAMAP-Rule" id="MF_00372"/>
    </source>
</evidence>
<evidence type="ECO:0000256" key="5">
    <source>
        <dbReference type="ARBA" id="ARBA00022833"/>
    </source>
</evidence>
<feature type="binding site" evidence="7">
    <location>
        <position position="78"/>
    </location>
    <ligand>
        <name>Fe(3+)</name>
        <dbReference type="ChEBI" id="CHEBI:29034"/>
    </ligand>
</feature>
<evidence type="ECO:0000256" key="2">
    <source>
        <dbReference type="ARBA" id="ARBA00022723"/>
    </source>
</evidence>
<feature type="binding site" evidence="7">
    <location>
        <position position="248"/>
    </location>
    <ligand>
        <name>Fe(3+)</name>
        <dbReference type="ChEBI" id="CHEBI:29034"/>
    </ligand>
</feature>
<accession>A0ABW3KPP1</accession>
<dbReference type="PANTHER" id="PTHR42752:SF1">
    <property type="entry name" value="IMIDAZOLONEPROPIONASE-RELATED"/>
    <property type="match status" value="1"/>
</dbReference>
<proteinExistence type="inferred from homology"/>
<feature type="binding site" evidence="7">
    <location>
        <position position="248"/>
    </location>
    <ligand>
        <name>Zn(2+)</name>
        <dbReference type="ChEBI" id="CHEBI:29105"/>
    </ligand>
</feature>
<evidence type="ECO:0000259" key="8">
    <source>
        <dbReference type="Pfam" id="PF01979"/>
    </source>
</evidence>
<feature type="binding site" evidence="7">
    <location>
        <position position="324"/>
    </location>
    <ligand>
        <name>N-formimidoyl-L-glutamate</name>
        <dbReference type="ChEBI" id="CHEBI:58928"/>
    </ligand>
</feature>
<keyword evidence="3 7" id="KW-0378">Hydrolase</keyword>
<dbReference type="Gene3D" id="3.20.20.140">
    <property type="entry name" value="Metal-dependent hydrolases"/>
    <property type="match status" value="1"/>
</dbReference>
<evidence type="ECO:0000256" key="1">
    <source>
        <dbReference type="ARBA" id="ARBA00012864"/>
    </source>
</evidence>
<evidence type="ECO:0000256" key="4">
    <source>
        <dbReference type="ARBA" id="ARBA00022808"/>
    </source>
</evidence>
<dbReference type="SUPFAM" id="SSF51338">
    <property type="entry name" value="Composite domain of metallo-dependent hydrolases"/>
    <property type="match status" value="1"/>
</dbReference>
<dbReference type="Proteomes" id="UP001597086">
    <property type="component" value="Unassembled WGS sequence"/>
</dbReference>
<evidence type="ECO:0000313" key="10">
    <source>
        <dbReference type="Proteomes" id="UP001597086"/>
    </source>
</evidence>
<dbReference type="EMBL" id="JBHTKM010000010">
    <property type="protein sequence ID" value="MFD1014905.1"/>
    <property type="molecule type" value="Genomic_DNA"/>
</dbReference>
<dbReference type="InterPro" id="IPR006680">
    <property type="entry name" value="Amidohydro-rel"/>
</dbReference>
<feature type="binding site" evidence="7">
    <location>
        <position position="150"/>
    </location>
    <ligand>
        <name>N-formimidoyl-L-glutamate</name>
        <dbReference type="ChEBI" id="CHEBI:58928"/>
    </ligand>
</feature>
<dbReference type="NCBIfam" id="TIGR01224">
    <property type="entry name" value="hutI"/>
    <property type="match status" value="1"/>
</dbReference>
<comment type="subcellular location">
    <subcellularLocation>
        <location evidence="7">Cytoplasm</location>
    </subcellularLocation>
</comment>
<dbReference type="InterPro" id="IPR005920">
    <property type="entry name" value="HutI"/>
</dbReference>
<dbReference type="InterPro" id="IPR011059">
    <property type="entry name" value="Metal-dep_hydrolase_composite"/>
</dbReference>
<feature type="binding site" evidence="7">
    <location>
        <position position="183"/>
    </location>
    <ligand>
        <name>4-imidazolone-5-propanoate</name>
        <dbReference type="ChEBI" id="CHEBI:77893"/>
    </ligand>
</feature>
<reference evidence="10" key="1">
    <citation type="journal article" date="2019" name="Int. J. Syst. Evol. Microbiol.">
        <title>The Global Catalogue of Microorganisms (GCM) 10K type strain sequencing project: providing services to taxonomists for standard genome sequencing and annotation.</title>
        <authorList>
            <consortium name="The Broad Institute Genomics Platform"/>
            <consortium name="The Broad Institute Genome Sequencing Center for Infectious Disease"/>
            <person name="Wu L."/>
            <person name="Ma J."/>
        </authorList>
    </citation>
    <scope>NUCLEOTIDE SEQUENCE [LARGE SCALE GENOMIC DNA]</scope>
    <source>
        <strain evidence="10">CCUG 56098</strain>
    </source>
</reference>
<comment type="caution">
    <text evidence="9">The sequence shown here is derived from an EMBL/GenBank/DDBJ whole genome shotgun (WGS) entry which is preliminary data.</text>
</comment>
<comment type="cofactor">
    <cofactor evidence="7">
        <name>Zn(2+)</name>
        <dbReference type="ChEBI" id="CHEBI:29105"/>
    </cofactor>
    <cofactor evidence="7">
        <name>Fe(3+)</name>
        <dbReference type="ChEBI" id="CHEBI:29034"/>
    </cofactor>
    <text evidence="7">Binds 1 zinc or iron ion per subunit.</text>
</comment>
<sequence length="412" mass="45316">MSILIKNIQQLVQVHEHNTTIVKGSDMKTLPVLENAYLYIVDDTIIEYGVMEDCEGIHAEKIIDATGQIVLPSWCDSHTHLVYAGDRTSEFVDRINGLSYEEISNKGGGILNSAKKLQETSEEELFEQSLKRLNELIAMGTGAVEVKTGYGLTVEAELKMLRVIKHLKQESLATIIPTLLAAHAIPKDYKDNKEAYIKLITEELIPQAAALNITHFIDVFCEKGYFDIEDTETILKAGQAYNLRPKIHVNQFNILGGIALGVKHNALSVDHLEELNAEDIEALKTGDTIPVALPGCSYFLSMNYTKAREIIDAGLPLAIATDYNPGSSPSGNMNFIVSAACVKLKMTPEEAINAATINGAYAMGISSMYGSITRGKKANIIITKPMKHYSEIPYAFAHDPIEHVIINGQLLK</sequence>
<dbReference type="InterPro" id="IPR032466">
    <property type="entry name" value="Metal_Hydrolase"/>
</dbReference>
<keyword evidence="6 7" id="KW-0408">Iron</keyword>
<dbReference type="Gene3D" id="2.30.40.10">
    <property type="entry name" value="Urease, subunit C, domain 1"/>
    <property type="match status" value="1"/>
</dbReference>
<dbReference type="EC" id="3.5.2.7" evidence="1 7"/>
<evidence type="ECO:0000256" key="6">
    <source>
        <dbReference type="ARBA" id="ARBA00023004"/>
    </source>
</evidence>
<feature type="binding site" evidence="7">
    <location>
        <position position="322"/>
    </location>
    <ligand>
        <name>Zn(2+)</name>
        <dbReference type="ChEBI" id="CHEBI:29105"/>
    </ligand>
</feature>
<comment type="similarity">
    <text evidence="7">Belongs to the metallo-dependent hydrolases superfamily. HutI family.</text>
</comment>
<organism evidence="9 10">
    <name type="scientific">Winogradskyella rapida</name>
    <dbReference type="NCBI Taxonomy" id="549701"/>
    <lineage>
        <taxon>Bacteria</taxon>
        <taxon>Pseudomonadati</taxon>
        <taxon>Bacteroidota</taxon>
        <taxon>Flavobacteriia</taxon>
        <taxon>Flavobacteriales</taxon>
        <taxon>Flavobacteriaceae</taxon>
        <taxon>Winogradskyella</taxon>
    </lineage>
</organism>
<feature type="binding site" evidence="7">
    <location>
        <position position="251"/>
    </location>
    <ligand>
        <name>4-imidazolone-5-propanoate</name>
        <dbReference type="ChEBI" id="CHEBI:77893"/>
    </ligand>
</feature>
<dbReference type="RefSeq" id="WP_386113906.1">
    <property type="nucleotide sequence ID" value="NZ_JBHTKM010000010.1"/>
</dbReference>
<feature type="binding site" evidence="7">
    <location>
        <position position="87"/>
    </location>
    <ligand>
        <name>4-imidazolone-5-propanoate</name>
        <dbReference type="ChEBI" id="CHEBI:77893"/>
    </ligand>
</feature>
<feature type="binding site" evidence="7">
    <location>
        <position position="326"/>
    </location>
    <ligand>
        <name>N-formimidoyl-L-glutamate</name>
        <dbReference type="ChEBI" id="CHEBI:58928"/>
    </ligand>
</feature>
<comment type="pathway">
    <text evidence="7">Amino-acid degradation; L-histidine degradation into L-glutamate; N-formimidoyl-L-glutamate from L-histidine: step 3/3.</text>
</comment>
<keyword evidence="4 7" id="KW-0369">Histidine metabolism</keyword>
<dbReference type="GO" id="GO:0050480">
    <property type="term" value="F:imidazolonepropionase activity"/>
    <property type="evidence" value="ECO:0007669"/>
    <property type="project" value="UniProtKB-EC"/>
</dbReference>
<dbReference type="PANTHER" id="PTHR42752">
    <property type="entry name" value="IMIDAZOLONEPROPIONASE"/>
    <property type="match status" value="1"/>
</dbReference>
<keyword evidence="7" id="KW-0963">Cytoplasm</keyword>
<protein>
    <recommendedName>
        <fullName evidence="1 7">Imidazolonepropionase</fullName>
        <ecNumber evidence="1 7">3.5.2.7</ecNumber>
    </recommendedName>
    <alternativeName>
        <fullName evidence="7">Imidazolone-5-propionate hydrolase</fullName>
    </alternativeName>
</protein>
<keyword evidence="5 7" id="KW-0862">Zinc</keyword>
<feature type="binding site" evidence="7">
    <location>
        <position position="322"/>
    </location>
    <ligand>
        <name>Fe(3+)</name>
        <dbReference type="ChEBI" id="CHEBI:29034"/>
    </ligand>
</feature>
<keyword evidence="10" id="KW-1185">Reference proteome</keyword>
<feature type="binding site" evidence="7">
    <location>
        <position position="80"/>
    </location>
    <ligand>
        <name>Fe(3+)</name>
        <dbReference type="ChEBI" id="CHEBI:29034"/>
    </ligand>
</feature>
<feature type="binding site" evidence="7">
    <location>
        <position position="78"/>
    </location>
    <ligand>
        <name>Zn(2+)</name>
        <dbReference type="ChEBI" id="CHEBI:29105"/>
    </ligand>
</feature>
<feature type="domain" description="Amidohydrolase-related" evidence="8">
    <location>
        <begin position="123"/>
        <end position="410"/>
    </location>
</feature>